<reference evidence="3" key="1">
    <citation type="submission" date="2022-10" db="EMBL/GenBank/DDBJ databases">
        <title>Rhodococcus sp.75.</title>
        <authorList>
            <person name="Sun M."/>
        </authorList>
    </citation>
    <scope>NUCLEOTIDE SEQUENCE</scope>
    <source>
        <strain evidence="3">75</strain>
    </source>
</reference>
<dbReference type="Proteomes" id="UP001164965">
    <property type="component" value="Chromosome"/>
</dbReference>
<evidence type="ECO:0000256" key="1">
    <source>
        <dbReference type="SAM" id="MobiDB-lite"/>
    </source>
</evidence>
<dbReference type="EMBL" id="CP110615">
    <property type="protein sequence ID" value="UZJ25962.1"/>
    <property type="molecule type" value="Genomic_DNA"/>
</dbReference>
<evidence type="ECO:0000256" key="2">
    <source>
        <dbReference type="SAM" id="Phobius"/>
    </source>
</evidence>
<keyword evidence="2" id="KW-0812">Transmembrane</keyword>
<gene>
    <name evidence="3" type="ORF">RHODO2019_05880</name>
</gene>
<keyword evidence="2" id="KW-1133">Transmembrane helix</keyword>
<dbReference type="PANTHER" id="PTHR37314:SF4">
    <property type="entry name" value="UPF0700 TRANSMEMBRANE PROTEIN YOAK"/>
    <property type="match status" value="1"/>
</dbReference>
<feature type="transmembrane region" description="Helical" evidence="2">
    <location>
        <begin position="155"/>
        <end position="175"/>
    </location>
</feature>
<name>A0ABY6P2U5_9NOCA</name>
<keyword evidence="4" id="KW-1185">Reference proteome</keyword>
<feature type="transmembrane region" description="Helical" evidence="2">
    <location>
        <begin position="131"/>
        <end position="149"/>
    </location>
</feature>
<keyword evidence="2" id="KW-0472">Membrane</keyword>
<dbReference type="RefSeq" id="WP_265384066.1">
    <property type="nucleotide sequence ID" value="NZ_CP110615.1"/>
</dbReference>
<dbReference type="Pfam" id="PF06912">
    <property type="entry name" value="DUF1275"/>
    <property type="match status" value="1"/>
</dbReference>
<feature type="transmembrane region" description="Helical" evidence="2">
    <location>
        <begin position="100"/>
        <end position="119"/>
    </location>
</feature>
<organism evidence="3 4">
    <name type="scientific">Rhodococcus antarcticus</name>
    <dbReference type="NCBI Taxonomy" id="2987751"/>
    <lineage>
        <taxon>Bacteria</taxon>
        <taxon>Bacillati</taxon>
        <taxon>Actinomycetota</taxon>
        <taxon>Actinomycetes</taxon>
        <taxon>Mycobacteriales</taxon>
        <taxon>Nocardiaceae</taxon>
        <taxon>Rhodococcus</taxon>
    </lineage>
</organism>
<feature type="region of interest" description="Disordered" evidence="1">
    <location>
        <begin position="236"/>
        <end position="261"/>
    </location>
</feature>
<feature type="transmembrane region" description="Helical" evidence="2">
    <location>
        <begin position="64"/>
        <end position="88"/>
    </location>
</feature>
<protein>
    <submittedName>
        <fullName evidence="3">DUF1275 domain-containing protein</fullName>
    </submittedName>
</protein>
<evidence type="ECO:0000313" key="3">
    <source>
        <dbReference type="EMBL" id="UZJ25962.1"/>
    </source>
</evidence>
<dbReference type="PANTHER" id="PTHR37314">
    <property type="entry name" value="SLR0142 PROTEIN"/>
    <property type="match status" value="1"/>
</dbReference>
<proteinExistence type="predicted"/>
<feature type="transmembrane region" description="Helical" evidence="2">
    <location>
        <begin position="20"/>
        <end position="43"/>
    </location>
</feature>
<evidence type="ECO:0000313" key="4">
    <source>
        <dbReference type="Proteomes" id="UP001164965"/>
    </source>
</evidence>
<accession>A0ABY6P2U5</accession>
<sequence>MVPVASTTALEGLKRRRHTLVVLLTLVTGAADATGFLALGGAFSSVMTGNMVLLGLSAGHTDAALAVTSGSAIISYVVGVLLGAHVAGAAVPGDPVWPRQVSRALTVEGAVLLVFLLVWEVTLGDRSTGTALALLMIAAAALGIQSSAIQRFGVSGLSSTYLTGTLTTLIGAVAARSPRHTLLPSAQVLSALVVGAGAGALVVEHLPWFSPVLIIGPLVVVVGLSRRVHDGGWSGSARPDGSVLNSPQPSRRGAWWPRSTR</sequence>
<feature type="transmembrane region" description="Helical" evidence="2">
    <location>
        <begin position="208"/>
        <end position="225"/>
    </location>
</feature>
<dbReference type="InterPro" id="IPR010699">
    <property type="entry name" value="DUF1275"/>
</dbReference>